<dbReference type="InterPro" id="IPR013083">
    <property type="entry name" value="Znf_RING/FYVE/PHD"/>
</dbReference>
<evidence type="ECO:0008006" key="10">
    <source>
        <dbReference type="Google" id="ProtNLM"/>
    </source>
</evidence>
<feature type="region of interest" description="Disordered" evidence="5">
    <location>
        <begin position="144"/>
        <end position="185"/>
    </location>
</feature>
<comment type="caution">
    <text evidence="8">The sequence shown here is derived from an EMBL/GenBank/DDBJ whole genome shotgun (WGS) entry which is preliminary data.</text>
</comment>
<dbReference type="GO" id="GO:0008270">
    <property type="term" value="F:zinc ion binding"/>
    <property type="evidence" value="ECO:0007669"/>
    <property type="project" value="UniProtKB-KW"/>
</dbReference>
<dbReference type="Pfam" id="PF03105">
    <property type="entry name" value="SPX"/>
    <property type="match status" value="1"/>
</dbReference>
<keyword evidence="3" id="KW-0862">Zinc</keyword>
<dbReference type="AlphaFoldDB" id="A0A1T3C7H4"/>
<keyword evidence="1" id="KW-0479">Metal-binding</keyword>
<evidence type="ECO:0000313" key="8">
    <source>
        <dbReference type="EMBL" id="OPB36965.1"/>
    </source>
</evidence>
<dbReference type="InterPro" id="IPR001841">
    <property type="entry name" value="Znf_RING"/>
</dbReference>
<name>A0A1T3C7H4_9HYPO</name>
<dbReference type="PANTHER" id="PTHR23327">
    <property type="entry name" value="RING FINGER PROTEIN 127"/>
    <property type="match status" value="1"/>
</dbReference>
<gene>
    <name evidence="8" type="ORF">A0O28_0060450</name>
</gene>
<evidence type="ECO:0000256" key="3">
    <source>
        <dbReference type="ARBA" id="ARBA00022833"/>
    </source>
</evidence>
<evidence type="ECO:0000259" key="7">
    <source>
        <dbReference type="PROSITE" id="PS51382"/>
    </source>
</evidence>
<feature type="domain" description="RING-type" evidence="6">
    <location>
        <begin position="391"/>
        <end position="430"/>
    </location>
</feature>
<proteinExistence type="predicted"/>
<dbReference type="EMBL" id="LVVK01000023">
    <property type="protein sequence ID" value="OPB36965.1"/>
    <property type="molecule type" value="Genomic_DNA"/>
</dbReference>
<evidence type="ECO:0000256" key="5">
    <source>
        <dbReference type="SAM" id="MobiDB-lite"/>
    </source>
</evidence>
<evidence type="ECO:0000259" key="6">
    <source>
        <dbReference type="PROSITE" id="PS50089"/>
    </source>
</evidence>
<dbReference type="OrthoDB" id="5588846at2759"/>
<dbReference type="PROSITE" id="PS51382">
    <property type="entry name" value="SPX"/>
    <property type="match status" value="1"/>
</dbReference>
<dbReference type="Proteomes" id="UP000191004">
    <property type="component" value="Unassembled WGS sequence"/>
</dbReference>
<evidence type="ECO:0000313" key="9">
    <source>
        <dbReference type="Proteomes" id="UP000191004"/>
    </source>
</evidence>
<protein>
    <recommendedName>
        <fullName evidence="10">RING-14 protein</fullName>
    </recommendedName>
</protein>
<evidence type="ECO:0000256" key="1">
    <source>
        <dbReference type="ARBA" id="ARBA00022723"/>
    </source>
</evidence>
<dbReference type="PROSITE" id="PS00518">
    <property type="entry name" value="ZF_RING_1"/>
    <property type="match status" value="1"/>
</dbReference>
<dbReference type="InterPro" id="IPR017907">
    <property type="entry name" value="Znf_RING_CS"/>
</dbReference>
<dbReference type="SMART" id="SM00184">
    <property type="entry name" value="RING"/>
    <property type="match status" value="1"/>
</dbReference>
<sequence>MEWGSDTLAKNVEIKYYYYYNHVYGLLLEKDAMKFAHELKQSLASQGFPPHWVAHAIPYGQLKKCLKKVQRELQELGLDAETLRELLHANTDSPVALNYSLNPSSSSKLVRPKLTVQIHLHEGNIIDASLAPTTRHFFEKITSRRAVDSSESDEETKPANTSHTETSDEAARATPQPLADGSQAGHESYDVIEVPLRSDGVFFDILQSDLGGLDALQATEKEELKQEVKEIGKQVSQVSRPTRFSKSDLDRWRHIFELYLDAEVFFATHEQEHGARSSQKALQQLQWFQNQVHKQQLVKAFKLPESRSAFSKFLELNATLLKHLQFQELNMLAISKILKKFDKRTALGVSRAFPSAVNSRKLLSGDIAKEVCARISNELVSIIPQINDYLCPICYSIAYQPVRLGCQHLFCIRCIIKIQRRKEECCPLCRAHVVMDASADNIDAELEKFMRKYFLPEVKEKQRANDLERGVEEFGEGYKPSECAIM</sequence>
<feature type="domain" description="SPX" evidence="7">
    <location>
        <begin position="33"/>
        <end position="355"/>
    </location>
</feature>
<dbReference type="InterPro" id="IPR004331">
    <property type="entry name" value="SPX_dom"/>
</dbReference>
<evidence type="ECO:0000256" key="4">
    <source>
        <dbReference type="PROSITE-ProRule" id="PRU00175"/>
    </source>
</evidence>
<evidence type="ECO:0000256" key="2">
    <source>
        <dbReference type="ARBA" id="ARBA00022771"/>
    </source>
</evidence>
<dbReference type="PANTHER" id="PTHR23327:SF51">
    <property type="entry name" value="TRANSCRIPTIONAL REGULATOR OF YEAST FORM ADHERENCE 3"/>
    <property type="match status" value="1"/>
</dbReference>
<accession>A0A1T3C7H4</accession>
<reference evidence="8 9" key="1">
    <citation type="submission" date="2016-04" db="EMBL/GenBank/DDBJ databases">
        <title>Multiple horizontal gene transfer events from other fungi enriched the ability of the initially mycotrophic fungus Trichoderma (Ascomycota) to feed on dead plant biomass.</title>
        <authorList>
            <person name="Atanasova L."/>
            <person name="Chenthamara K."/>
            <person name="Zhang J."/>
            <person name="Grujic M."/>
            <person name="Henrissat B."/>
            <person name="Kuo A."/>
            <person name="Aertz A."/>
            <person name="Salamov A."/>
            <person name="Lipzen A."/>
            <person name="Labutti K."/>
            <person name="Barry K."/>
            <person name="Miao Y."/>
            <person name="Rahimi M.J."/>
            <person name="Shen Q."/>
            <person name="Grigoriev I.V."/>
            <person name="Kubicek C.P."/>
            <person name="Druzhinina I.S."/>
        </authorList>
    </citation>
    <scope>NUCLEOTIDE SEQUENCE [LARGE SCALE GENOMIC DNA]</scope>
    <source>
        <strain evidence="8 9">NJAU 4742</strain>
    </source>
</reference>
<keyword evidence="2 4" id="KW-0863">Zinc-finger</keyword>
<dbReference type="PROSITE" id="PS50089">
    <property type="entry name" value="ZF_RING_2"/>
    <property type="match status" value="1"/>
</dbReference>
<organism evidence="8 9">
    <name type="scientific">Trichoderma guizhouense</name>
    <dbReference type="NCBI Taxonomy" id="1491466"/>
    <lineage>
        <taxon>Eukaryota</taxon>
        <taxon>Fungi</taxon>
        <taxon>Dikarya</taxon>
        <taxon>Ascomycota</taxon>
        <taxon>Pezizomycotina</taxon>
        <taxon>Sordariomycetes</taxon>
        <taxon>Hypocreomycetidae</taxon>
        <taxon>Hypocreales</taxon>
        <taxon>Hypocreaceae</taxon>
        <taxon>Trichoderma</taxon>
    </lineage>
</organism>
<dbReference type="SUPFAM" id="SSF57850">
    <property type="entry name" value="RING/U-box"/>
    <property type="match status" value="1"/>
</dbReference>
<dbReference type="InterPro" id="IPR018957">
    <property type="entry name" value="Znf_C3HC4_RING-type"/>
</dbReference>
<dbReference type="Pfam" id="PF00097">
    <property type="entry name" value="zf-C3HC4"/>
    <property type="match status" value="1"/>
</dbReference>
<keyword evidence="9" id="KW-1185">Reference proteome</keyword>
<dbReference type="Gene3D" id="3.30.40.10">
    <property type="entry name" value="Zinc/RING finger domain, C3HC4 (zinc finger)"/>
    <property type="match status" value="1"/>
</dbReference>